<organism evidence="8 9">
    <name type="scientific">Pristionchus pacificus</name>
    <name type="common">Parasitic nematode worm</name>
    <dbReference type="NCBI Taxonomy" id="54126"/>
    <lineage>
        <taxon>Eukaryota</taxon>
        <taxon>Metazoa</taxon>
        <taxon>Ecdysozoa</taxon>
        <taxon>Nematoda</taxon>
        <taxon>Chromadorea</taxon>
        <taxon>Rhabditida</taxon>
        <taxon>Rhabditina</taxon>
        <taxon>Diplogasteromorpha</taxon>
        <taxon>Diplogasteroidea</taxon>
        <taxon>Neodiplogasteridae</taxon>
        <taxon>Pristionchus</taxon>
    </lineage>
</organism>
<dbReference type="InterPro" id="IPR039859">
    <property type="entry name" value="PFA4/ZDH16/20/ERF2-like"/>
</dbReference>
<reference evidence="9" key="1">
    <citation type="journal article" date="2008" name="Nat. Genet.">
        <title>The Pristionchus pacificus genome provides a unique perspective on nematode lifestyle and parasitism.</title>
        <authorList>
            <person name="Dieterich C."/>
            <person name="Clifton S.W."/>
            <person name="Schuster L.N."/>
            <person name="Chinwalla A."/>
            <person name="Delehaunty K."/>
            <person name="Dinkelacker I."/>
            <person name="Fulton L."/>
            <person name="Fulton R."/>
            <person name="Godfrey J."/>
            <person name="Minx P."/>
            <person name="Mitreva M."/>
            <person name="Roeseler W."/>
            <person name="Tian H."/>
            <person name="Witte H."/>
            <person name="Yang S.P."/>
            <person name="Wilson R.K."/>
            <person name="Sommer R.J."/>
        </authorList>
    </citation>
    <scope>NUCLEOTIDE SEQUENCE [LARGE SCALE GENOMIC DNA]</scope>
    <source>
        <strain evidence="9">PS312</strain>
    </source>
</reference>
<dbReference type="OMA" id="RYCKTCW"/>
<sequence length="356" mass="40935">MSWYSVIYTRARKFRSESPILGTLLQWSFYVCVLVELLLFCLSSVIYFFITTPIIESDIQATIYLVVYGLLSFMMLWSYARVLCTPPMKVPREYEFDEATDARLRAVTDFSSEGRPLLLHSSDAQVAMQRGIMDEFAATRGITLVEVDAKGRLRYCYECRLLKPDRTHHCMSCGHCAVRFDHHCPYLNSCVAAHNYKFFVLFLLYLVLWMVWNVIGGLQAIIVYFCTDRYDRLDMILPLCFVWLLQAGSSWWPLGELLRYHWLLISLNETTCEQAKIPNIRGDANATYDIGRWKNIELVFGWGLWLFPVHTAISDGLHHPINYVTPAQEATQYRVSSGVSMESDPPGTDPIDAAIP</sequence>
<accession>A0A454XTT3</accession>
<dbReference type="EnsemblMetazoa" id="PPA33527.1">
    <property type="protein sequence ID" value="PPA33527.1"/>
    <property type="gene ID" value="WBGene00271896"/>
</dbReference>
<name>A0A454XTT3_PRIPA</name>
<evidence type="ECO:0000313" key="9">
    <source>
        <dbReference type="Proteomes" id="UP000005239"/>
    </source>
</evidence>
<proteinExistence type="inferred from homology"/>
<keyword evidence="6 7" id="KW-0012">Acyltransferase</keyword>
<accession>A0A8R1UP12</accession>
<dbReference type="Pfam" id="PF01529">
    <property type="entry name" value="DHHC"/>
    <property type="match status" value="1"/>
</dbReference>
<feature type="transmembrane region" description="Helical" evidence="7">
    <location>
        <begin position="62"/>
        <end position="80"/>
    </location>
</feature>
<comment type="domain">
    <text evidence="7">The DHHC domain is required for palmitoyltransferase activity.</text>
</comment>
<feature type="transmembrane region" description="Helical" evidence="7">
    <location>
        <begin position="27"/>
        <end position="50"/>
    </location>
</feature>
<evidence type="ECO:0000256" key="5">
    <source>
        <dbReference type="ARBA" id="ARBA00023136"/>
    </source>
</evidence>
<dbReference type="AlphaFoldDB" id="A0A454XTT3"/>
<keyword evidence="3 7" id="KW-0812">Transmembrane</keyword>
<keyword evidence="5 7" id="KW-0472">Membrane</keyword>
<dbReference type="Proteomes" id="UP000005239">
    <property type="component" value="Unassembled WGS sequence"/>
</dbReference>
<comment type="subcellular location">
    <subcellularLocation>
        <location evidence="1">Membrane</location>
        <topology evidence="1">Multi-pass membrane protein</topology>
    </subcellularLocation>
</comment>
<gene>
    <name evidence="8" type="primary">WBGene00271896</name>
</gene>
<feature type="transmembrane region" description="Helical" evidence="7">
    <location>
        <begin position="198"/>
        <end position="224"/>
    </location>
</feature>
<evidence type="ECO:0000256" key="4">
    <source>
        <dbReference type="ARBA" id="ARBA00022989"/>
    </source>
</evidence>
<dbReference type="EC" id="2.3.1.225" evidence="7"/>
<evidence type="ECO:0000313" key="8">
    <source>
        <dbReference type="EnsemblMetazoa" id="PPA33527.1"/>
    </source>
</evidence>
<evidence type="ECO:0000256" key="3">
    <source>
        <dbReference type="ARBA" id="ARBA00022692"/>
    </source>
</evidence>
<evidence type="ECO:0000256" key="2">
    <source>
        <dbReference type="ARBA" id="ARBA00022679"/>
    </source>
</evidence>
<evidence type="ECO:0000256" key="1">
    <source>
        <dbReference type="ARBA" id="ARBA00004141"/>
    </source>
</evidence>
<comment type="catalytic activity">
    <reaction evidence="7">
        <text>L-cysteinyl-[protein] + hexadecanoyl-CoA = S-hexadecanoyl-L-cysteinyl-[protein] + CoA</text>
        <dbReference type="Rhea" id="RHEA:36683"/>
        <dbReference type="Rhea" id="RHEA-COMP:10131"/>
        <dbReference type="Rhea" id="RHEA-COMP:11032"/>
        <dbReference type="ChEBI" id="CHEBI:29950"/>
        <dbReference type="ChEBI" id="CHEBI:57287"/>
        <dbReference type="ChEBI" id="CHEBI:57379"/>
        <dbReference type="ChEBI" id="CHEBI:74151"/>
        <dbReference type="EC" id="2.3.1.225"/>
    </reaction>
</comment>
<keyword evidence="4 7" id="KW-1133">Transmembrane helix</keyword>
<dbReference type="GO" id="GO:0006612">
    <property type="term" value="P:protein targeting to membrane"/>
    <property type="evidence" value="ECO:0000318"/>
    <property type="project" value="GO_Central"/>
</dbReference>
<dbReference type="GO" id="GO:0016020">
    <property type="term" value="C:membrane"/>
    <property type="evidence" value="ECO:0007669"/>
    <property type="project" value="UniProtKB-SubCell"/>
</dbReference>
<feature type="transmembrane region" description="Helical" evidence="7">
    <location>
        <begin position="236"/>
        <end position="254"/>
    </location>
</feature>
<protein>
    <recommendedName>
        <fullName evidence="7">Palmitoyltransferase</fullName>
        <ecNumber evidence="7">2.3.1.225</ecNumber>
    </recommendedName>
</protein>
<dbReference type="InterPro" id="IPR001594">
    <property type="entry name" value="Palmitoyltrfase_DHHC"/>
</dbReference>
<keyword evidence="2 7" id="KW-0808">Transferase</keyword>
<comment type="similarity">
    <text evidence="7">Belongs to the DHHC palmitoyltransferase family.</text>
</comment>
<dbReference type="PANTHER" id="PTHR12246">
    <property type="entry name" value="PALMITOYLTRANSFERASE ZDHHC16"/>
    <property type="match status" value="1"/>
</dbReference>
<dbReference type="PROSITE" id="PS50216">
    <property type="entry name" value="DHHC"/>
    <property type="match status" value="1"/>
</dbReference>
<dbReference type="GO" id="GO:0005794">
    <property type="term" value="C:Golgi apparatus"/>
    <property type="evidence" value="ECO:0000318"/>
    <property type="project" value="GO_Central"/>
</dbReference>
<reference evidence="8" key="2">
    <citation type="submission" date="2022-06" db="UniProtKB">
        <authorList>
            <consortium name="EnsemblMetazoa"/>
        </authorList>
    </citation>
    <scope>IDENTIFICATION</scope>
    <source>
        <strain evidence="8">PS312</strain>
    </source>
</reference>
<evidence type="ECO:0000256" key="7">
    <source>
        <dbReference type="RuleBase" id="RU079119"/>
    </source>
</evidence>
<dbReference type="GO" id="GO:0019706">
    <property type="term" value="F:protein-cysteine S-palmitoyltransferase activity"/>
    <property type="evidence" value="ECO:0000318"/>
    <property type="project" value="GO_Central"/>
</dbReference>
<dbReference type="OrthoDB" id="9909019at2759"/>
<keyword evidence="9" id="KW-1185">Reference proteome</keyword>
<evidence type="ECO:0000256" key="6">
    <source>
        <dbReference type="ARBA" id="ARBA00023315"/>
    </source>
</evidence>
<dbReference type="GO" id="GO:0005783">
    <property type="term" value="C:endoplasmic reticulum"/>
    <property type="evidence" value="ECO:0000318"/>
    <property type="project" value="GO_Central"/>
</dbReference>